<evidence type="ECO:0000256" key="3">
    <source>
        <dbReference type="ARBA" id="ARBA00022643"/>
    </source>
</evidence>
<name>A0A662DCK1_UNCAE</name>
<keyword evidence="4" id="KW-0521">NADP</keyword>
<evidence type="ECO:0000256" key="2">
    <source>
        <dbReference type="ARBA" id="ARBA00022630"/>
    </source>
</evidence>
<dbReference type="GO" id="GO:0050661">
    <property type="term" value="F:NADP binding"/>
    <property type="evidence" value="ECO:0007669"/>
    <property type="project" value="InterPro"/>
</dbReference>
<comment type="cofactor">
    <cofactor evidence="1">
        <name>FMN</name>
        <dbReference type="ChEBI" id="CHEBI:58210"/>
    </cofactor>
</comment>
<dbReference type="InterPro" id="IPR044152">
    <property type="entry name" value="YqjM-like"/>
</dbReference>
<evidence type="ECO:0000313" key="8">
    <source>
        <dbReference type="Proteomes" id="UP000267654"/>
    </source>
</evidence>
<comment type="caution">
    <text evidence="7">The sequence shown here is derived from an EMBL/GenBank/DDBJ whole genome shotgun (WGS) entry which is preliminary data.</text>
</comment>
<feature type="domain" description="NADH:flavin oxidoreductase/NADH oxidase N-terminal" evidence="6">
    <location>
        <begin position="4"/>
        <end position="103"/>
    </location>
</feature>
<dbReference type="EMBL" id="QMQB01000104">
    <property type="protein sequence ID" value="RLE13195.1"/>
    <property type="molecule type" value="Genomic_DNA"/>
</dbReference>
<keyword evidence="3" id="KW-0288">FMN</keyword>
<evidence type="ECO:0000256" key="1">
    <source>
        <dbReference type="ARBA" id="ARBA00001917"/>
    </source>
</evidence>
<keyword evidence="5" id="KW-0560">Oxidoreductase</keyword>
<proteinExistence type="predicted"/>
<keyword evidence="2" id="KW-0285">Flavoprotein</keyword>
<dbReference type="GO" id="GO:0010181">
    <property type="term" value="F:FMN binding"/>
    <property type="evidence" value="ECO:0007669"/>
    <property type="project" value="InterPro"/>
</dbReference>
<organism evidence="7 8">
    <name type="scientific">Aerophobetes bacterium</name>
    <dbReference type="NCBI Taxonomy" id="2030807"/>
    <lineage>
        <taxon>Bacteria</taxon>
        <taxon>Candidatus Aerophobota</taxon>
    </lineage>
</organism>
<dbReference type="GO" id="GO:0003959">
    <property type="term" value="F:NADPH dehydrogenase activity"/>
    <property type="evidence" value="ECO:0007669"/>
    <property type="project" value="InterPro"/>
</dbReference>
<dbReference type="InterPro" id="IPR001155">
    <property type="entry name" value="OxRdtase_FMN_N"/>
</dbReference>
<reference evidence="7 8" key="1">
    <citation type="submission" date="2018-06" db="EMBL/GenBank/DDBJ databases">
        <title>Extensive metabolic versatility and redundancy in microbially diverse, dynamic hydrothermal sediments.</title>
        <authorList>
            <person name="Dombrowski N."/>
            <person name="Teske A."/>
            <person name="Baker B.J."/>
        </authorList>
    </citation>
    <scope>NUCLEOTIDE SEQUENCE [LARGE SCALE GENOMIC DNA]</scope>
    <source>
        <strain evidence="7">B19_G9</strain>
    </source>
</reference>
<dbReference type="Pfam" id="PF00724">
    <property type="entry name" value="Oxidored_FMN"/>
    <property type="match status" value="1"/>
</dbReference>
<gene>
    <name evidence="7" type="ORF">DRI96_03370</name>
</gene>
<sequence>MDRECAIRAEKANFDIIELQFGHGYLVAQFPSPAVNDRKDEYGGSFENRVRFSLEILRAIKEAVSLPIIVRISRDEMIPEGIKLEEMEKFAKLLEKEGALAIHVSAGTVCSNPPWFFQHMFIPKRKIWEMANRL</sequence>
<dbReference type="SUPFAM" id="SSF51395">
    <property type="entry name" value="FMN-linked oxidoreductases"/>
    <property type="match status" value="1"/>
</dbReference>
<dbReference type="InterPro" id="IPR013785">
    <property type="entry name" value="Aldolase_TIM"/>
</dbReference>
<evidence type="ECO:0000256" key="5">
    <source>
        <dbReference type="ARBA" id="ARBA00023002"/>
    </source>
</evidence>
<protein>
    <recommendedName>
        <fullName evidence="6">NADH:flavin oxidoreductase/NADH oxidase N-terminal domain-containing protein</fullName>
    </recommendedName>
</protein>
<evidence type="ECO:0000256" key="4">
    <source>
        <dbReference type="ARBA" id="ARBA00022857"/>
    </source>
</evidence>
<evidence type="ECO:0000313" key="7">
    <source>
        <dbReference type="EMBL" id="RLE13195.1"/>
    </source>
</evidence>
<dbReference type="PANTHER" id="PTHR43303:SF4">
    <property type="entry name" value="NADPH DEHYDROGENASE C23G7.10C-RELATED"/>
    <property type="match status" value="1"/>
</dbReference>
<accession>A0A662DCK1</accession>
<dbReference type="AlphaFoldDB" id="A0A662DCK1"/>
<dbReference type="PANTHER" id="PTHR43303">
    <property type="entry name" value="NADPH DEHYDROGENASE C23G7.10C-RELATED"/>
    <property type="match status" value="1"/>
</dbReference>
<dbReference type="Proteomes" id="UP000267654">
    <property type="component" value="Unassembled WGS sequence"/>
</dbReference>
<evidence type="ECO:0000259" key="6">
    <source>
        <dbReference type="Pfam" id="PF00724"/>
    </source>
</evidence>
<dbReference type="Gene3D" id="3.20.20.70">
    <property type="entry name" value="Aldolase class I"/>
    <property type="match status" value="1"/>
</dbReference>